<evidence type="ECO:0000256" key="2">
    <source>
        <dbReference type="ARBA" id="ARBA00023125"/>
    </source>
</evidence>
<dbReference type="GO" id="GO:0005694">
    <property type="term" value="C:chromosome"/>
    <property type="evidence" value="ECO:0007669"/>
    <property type="project" value="TreeGrafter"/>
</dbReference>
<protein>
    <recommendedName>
        <fullName evidence="6">DNA 3'-5' helicase</fullName>
        <ecNumber evidence="6">5.6.2.4</ecNumber>
    </recommendedName>
    <alternativeName>
        <fullName evidence="7">DNA 3'-5' helicase BLM</fullName>
    </alternativeName>
</protein>
<dbReference type="PANTHER" id="PTHR13710">
    <property type="entry name" value="DNA HELICASE RECQ FAMILY MEMBER"/>
    <property type="match status" value="1"/>
</dbReference>
<name>A0A1X7V7I3_AMPQE</name>
<sequence>MFFSGTDSDVKSRIIANFTKPSPLRIVLATTAFGLGIDCHDVQLVIHLGTPSDIESYVQGIERAGRDNIDSFALLLYTPKLMTESAKEMVEFTKRKDRNSDPEKGLAYNAVVNFL</sequence>
<dbReference type="eggNOG" id="KOG0351">
    <property type="taxonomic scope" value="Eukaryota"/>
</dbReference>
<dbReference type="GO" id="GO:0043138">
    <property type="term" value="F:3'-5' DNA helicase activity"/>
    <property type="evidence" value="ECO:0007669"/>
    <property type="project" value="UniProtKB-EC"/>
</dbReference>
<dbReference type="EnsemblMetazoa" id="Aqu2.1.35472_001">
    <property type="protein sequence ID" value="Aqu2.1.35472_001"/>
    <property type="gene ID" value="Aqu2.1.35472"/>
</dbReference>
<dbReference type="AlphaFoldDB" id="A0A1X7V7I3"/>
<evidence type="ECO:0000256" key="7">
    <source>
        <dbReference type="ARBA" id="ARBA00044542"/>
    </source>
</evidence>
<dbReference type="GO" id="GO:0000724">
    <property type="term" value="P:double-strand break repair via homologous recombination"/>
    <property type="evidence" value="ECO:0007669"/>
    <property type="project" value="TreeGrafter"/>
</dbReference>
<comment type="catalytic activity">
    <reaction evidence="5">
        <text>Couples ATP hydrolysis with the unwinding of duplex DNA by translocating in the 3'-5' direction.</text>
        <dbReference type="EC" id="5.6.2.4"/>
    </reaction>
</comment>
<comment type="similarity">
    <text evidence="1">Belongs to the helicase family. RecQ subfamily.</text>
</comment>
<evidence type="ECO:0000259" key="8">
    <source>
        <dbReference type="PROSITE" id="PS51194"/>
    </source>
</evidence>
<dbReference type="Gene3D" id="3.40.50.300">
    <property type="entry name" value="P-loop containing nucleotide triphosphate hydrolases"/>
    <property type="match status" value="1"/>
</dbReference>
<dbReference type="GO" id="GO:0009378">
    <property type="term" value="F:four-way junction helicase activity"/>
    <property type="evidence" value="ECO:0007669"/>
    <property type="project" value="TreeGrafter"/>
</dbReference>
<keyword evidence="4" id="KW-0539">Nucleus</keyword>
<evidence type="ECO:0000313" key="9">
    <source>
        <dbReference type="EnsemblMetazoa" id="Aqu2.1.35472_001"/>
    </source>
</evidence>
<dbReference type="STRING" id="400682.A0A1X7V7I3"/>
<dbReference type="InterPro" id="IPR027417">
    <property type="entry name" value="P-loop_NTPase"/>
</dbReference>
<evidence type="ECO:0000256" key="4">
    <source>
        <dbReference type="ARBA" id="ARBA00023242"/>
    </source>
</evidence>
<dbReference type="SMART" id="SM00490">
    <property type="entry name" value="HELICc"/>
    <property type="match status" value="1"/>
</dbReference>
<dbReference type="SUPFAM" id="SSF52540">
    <property type="entry name" value="P-loop containing nucleoside triphosphate hydrolases"/>
    <property type="match status" value="1"/>
</dbReference>
<accession>A0A1X7V7I3</accession>
<keyword evidence="3" id="KW-0413">Isomerase</keyword>
<dbReference type="GO" id="GO:0003677">
    <property type="term" value="F:DNA binding"/>
    <property type="evidence" value="ECO:0007669"/>
    <property type="project" value="UniProtKB-KW"/>
</dbReference>
<dbReference type="InParanoid" id="A0A1X7V7I3"/>
<evidence type="ECO:0000256" key="3">
    <source>
        <dbReference type="ARBA" id="ARBA00023235"/>
    </source>
</evidence>
<dbReference type="PROSITE" id="PS51194">
    <property type="entry name" value="HELICASE_CTER"/>
    <property type="match status" value="1"/>
</dbReference>
<evidence type="ECO:0000256" key="6">
    <source>
        <dbReference type="ARBA" id="ARBA00034808"/>
    </source>
</evidence>
<reference evidence="9" key="1">
    <citation type="submission" date="2017-05" db="UniProtKB">
        <authorList>
            <consortium name="EnsemblMetazoa"/>
        </authorList>
    </citation>
    <scope>IDENTIFICATION</scope>
</reference>
<dbReference type="PANTHER" id="PTHR13710:SF153">
    <property type="entry name" value="RECQ-LIKE DNA HELICASE BLM"/>
    <property type="match status" value="1"/>
</dbReference>
<proteinExistence type="inferred from homology"/>
<dbReference type="GO" id="GO:0005634">
    <property type="term" value="C:nucleus"/>
    <property type="evidence" value="ECO:0007669"/>
    <property type="project" value="TreeGrafter"/>
</dbReference>
<dbReference type="EC" id="5.6.2.4" evidence="6"/>
<feature type="domain" description="Helicase C-terminal" evidence="8">
    <location>
        <begin position="1"/>
        <end position="109"/>
    </location>
</feature>
<dbReference type="InterPro" id="IPR001650">
    <property type="entry name" value="Helicase_C-like"/>
</dbReference>
<dbReference type="GO" id="GO:0005737">
    <property type="term" value="C:cytoplasm"/>
    <property type="evidence" value="ECO:0007669"/>
    <property type="project" value="TreeGrafter"/>
</dbReference>
<evidence type="ECO:0000256" key="1">
    <source>
        <dbReference type="ARBA" id="ARBA00005446"/>
    </source>
</evidence>
<keyword evidence="2" id="KW-0238">DNA-binding</keyword>
<dbReference type="OrthoDB" id="10040197at2759"/>
<dbReference type="Pfam" id="PF00271">
    <property type="entry name" value="Helicase_C"/>
    <property type="match status" value="1"/>
</dbReference>
<organism evidence="9">
    <name type="scientific">Amphimedon queenslandica</name>
    <name type="common">Sponge</name>
    <dbReference type="NCBI Taxonomy" id="400682"/>
    <lineage>
        <taxon>Eukaryota</taxon>
        <taxon>Metazoa</taxon>
        <taxon>Porifera</taxon>
        <taxon>Demospongiae</taxon>
        <taxon>Heteroscleromorpha</taxon>
        <taxon>Haplosclerida</taxon>
        <taxon>Niphatidae</taxon>
        <taxon>Amphimedon</taxon>
    </lineage>
</organism>
<evidence type="ECO:0000256" key="5">
    <source>
        <dbReference type="ARBA" id="ARBA00034617"/>
    </source>
</evidence>